<protein>
    <submittedName>
        <fullName evidence="1">Uncharacterized protein</fullName>
    </submittedName>
</protein>
<gene>
    <name evidence="1" type="ORF">BKA08_001632</name>
</gene>
<evidence type="ECO:0000313" key="1">
    <source>
        <dbReference type="EMBL" id="NYD57394.1"/>
    </source>
</evidence>
<dbReference type="EMBL" id="JACCBE010000001">
    <property type="protein sequence ID" value="NYD57394.1"/>
    <property type="molecule type" value="Genomic_DNA"/>
</dbReference>
<reference evidence="1 2" key="1">
    <citation type="submission" date="2020-07" db="EMBL/GenBank/DDBJ databases">
        <title>Sequencing the genomes of 1000 actinobacteria strains.</title>
        <authorList>
            <person name="Klenk H.-P."/>
        </authorList>
    </citation>
    <scope>NUCLEOTIDE SEQUENCE [LARGE SCALE GENOMIC DNA]</scope>
    <source>
        <strain evidence="1 2">DSM 18965</strain>
    </source>
</reference>
<name>A0A7Y9F0P5_9ACTN</name>
<dbReference type="RefSeq" id="WP_179615163.1">
    <property type="nucleotide sequence ID" value="NZ_CP059163.1"/>
</dbReference>
<sequence length="60" mass="6409">MLTHLCTSCSKRQLIFPSQITAVTGAETGPIATFTCWCGSEQSAPLGWADAEPRKRVLAA</sequence>
<organism evidence="1 2">
    <name type="scientific">Nocardioides marinisabuli</name>
    <dbReference type="NCBI Taxonomy" id="419476"/>
    <lineage>
        <taxon>Bacteria</taxon>
        <taxon>Bacillati</taxon>
        <taxon>Actinomycetota</taxon>
        <taxon>Actinomycetes</taxon>
        <taxon>Propionibacteriales</taxon>
        <taxon>Nocardioidaceae</taxon>
        <taxon>Nocardioides</taxon>
    </lineage>
</organism>
<dbReference type="AlphaFoldDB" id="A0A7Y9F0P5"/>
<comment type="caution">
    <text evidence="1">The sequence shown here is derived from an EMBL/GenBank/DDBJ whole genome shotgun (WGS) entry which is preliminary data.</text>
</comment>
<keyword evidence="2" id="KW-1185">Reference proteome</keyword>
<proteinExistence type="predicted"/>
<accession>A0A7Y9F0P5</accession>
<dbReference type="Proteomes" id="UP000516957">
    <property type="component" value="Unassembled WGS sequence"/>
</dbReference>
<evidence type="ECO:0000313" key="2">
    <source>
        <dbReference type="Proteomes" id="UP000516957"/>
    </source>
</evidence>